<evidence type="ECO:0000313" key="1">
    <source>
        <dbReference type="EMBL" id="ACM18961.1"/>
    </source>
</evidence>
<protein>
    <recommendedName>
        <fullName evidence="3">Replication protein</fullName>
    </recommendedName>
</protein>
<organism evidence="1 2">
    <name type="scientific">Geotalea daltonii (strain DSM 22248 / JCM 15807 / FRC-32)</name>
    <name type="common">Geobacter daltonii</name>
    <dbReference type="NCBI Taxonomy" id="316067"/>
    <lineage>
        <taxon>Bacteria</taxon>
        <taxon>Pseudomonadati</taxon>
        <taxon>Thermodesulfobacteriota</taxon>
        <taxon>Desulfuromonadia</taxon>
        <taxon>Geobacterales</taxon>
        <taxon>Geobacteraceae</taxon>
        <taxon>Geotalea</taxon>
    </lineage>
</organism>
<name>B9M0C4_GEODF</name>
<dbReference type="AlphaFoldDB" id="B9M0C4"/>
<proteinExistence type="predicted"/>
<dbReference type="KEGG" id="geo:Geob_0595"/>
<dbReference type="HOGENOM" id="CLU_1394583_0_0_7"/>
<dbReference type="EMBL" id="CP001390">
    <property type="protein sequence ID" value="ACM18961.1"/>
    <property type="molecule type" value="Genomic_DNA"/>
</dbReference>
<keyword evidence="2" id="KW-1185">Reference proteome</keyword>
<dbReference type="Proteomes" id="UP000007721">
    <property type="component" value="Chromosome"/>
</dbReference>
<dbReference type="OrthoDB" id="9929229at2"/>
<dbReference type="RefSeq" id="WP_012645690.1">
    <property type="nucleotide sequence ID" value="NC_011979.1"/>
</dbReference>
<evidence type="ECO:0000313" key="2">
    <source>
        <dbReference type="Proteomes" id="UP000007721"/>
    </source>
</evidence>
<dbReference type="STRING" id="316067.Geob_0595"/>
<reference evidence="1 2" key="1">
    <citation type="submission" date="2009-01" db="EMBL/GenBank/DDBJ databases">
        <title>Complete sequence of Geobacter sp. FRC-32.</title>
        <authorList>
            <consortium name="US DOE Joint Genome Institute"/>
            <person name="Lucas S."/>
            <person name="Copeland A."/>
            <person name="Lapidus A."/>
            <person name="Glavina del Rio T."/>
            <person name="Dalin E."/>
            <person name="Tice H."/>
            <person name="Bruce D."/>
            <person name="Goodwin L."/>
            <person name="Pitluck S."/>
            <person name="Saunders E."/>
            <person name="Brettin T."/>
            <person name="Detter J.C."/>
            <person name="Han C."/>
            <person name="Larimer F."/>
            <person name="Land M."/>
            <person name="Hauser L."/>
            <person name="Kyrpides N."/>
            <person name="Ovchinnikova G."/>
            <person name="Kostka J."/>
            <person name="Richardson P."/>
        </authorList>
    </citation>
    <scope>NUCLEOTIDE SEQUENCE [LARGE SCALE GENOMIC DNA]</scope>
    <source>
        <strain evidence="2">DSM 22248 / JCM 15807 / FRC-32</strain>
    </source>
</reference>
<evidence type="ECO:0008006" key="3">
    <source>
        <dbReference type="Google" id="ProtNLM"/>
    </source>
</evidence>
<accession>B9M0C4</accession>
<sequence length="169" mass="20218">MISLNNHPEKRAYTEFIRRNGPFAYFITLTFPRWQTVDACTQQINYLMHFLNKKIYGRNSGSEYLEGFCFFEKHKTSANNPLHSHILIKHDSRLDTESKISFIDHFWNMINKVRVVKTNRVTDKEAFNKKCCDIQRIYDEDKLIDYVTKSFESKYFDFNNFRPIGQHGI</sequence>
<gene>
    <name evidence="1" type="ordered locus">Geob_0595</name>
</gene>